<dbReference type="Pfam" id="PF23922">
    <property type="entry name" value="DUF7261"/>
    <property type="match status" value="1"/>
</dbReference>
<sequence length="334" mass="35387">MADLAGGDRGQIILIAAFALAVTFVSLALIVNSAIFTENLASRGETAGGDGALDARAMVEASVEQSVAAANRYNHSAPEPSIERDVRAMSRQREKQQVRSGGLVNVSNPHDYHDGSRIAMNDSGGGNFTATGLSGGDPDWQLVEGVDENGRPHATRAFDMEIKKTSSLSDTSEFAVVVNNTGSPSKTWTVEIWWDGSNPDLLHLRTERPNGDAEECTETITADEFSVSLTDGTVDGRPCHALGYDQVSNTYFGYAAGVSTPYNVSFENGDQVKGNYSFVTANAPATTTLDSGPSAGPAPYVTSAVYDVEVAFTYANPNINYTTEIRVAPGEPDG</sequence>
<keyword evidence="1" id="KW-1133">Transmembrane helix</keyword>
<keyword evidence="3" id="KW-1185">Reference proteome</keyword>
<evidence type="ECO:0000313" key="2">
    <source>
        <dbReference type="EMBL" id="MBV0901805.1"/>
    </source>
</evidence>
<protein>
    <submittedName>
        <fullName evidence="2">Uncharacterized protein</fullName>
    </submittedName>
</protein>
<name>A0AA41FZU4_9EURY</name>
<reference evidence="2" key="1">
    <citation type="submission" date="2021-06" db="EMBL/GenBank/DDBJ databases">
        <title>New haloarchaea isolates fom saline soil.</title>
        <authorList>
            <person name="Duran-Viseras A."/>
            <person name="Sanchez-Porro C.S."/>
            <person name="Ventosa A."/>
        </authorList>
    </citation>
    <scope>NUCLEOTIDE SEQUENCE</scope>
    <source>
        <strain evidence="2">JCM 18369</strain>
    </source>
</reference>
<gene>
    <name evidence="2" type="ORF">KTS37_08380</name>
</gene>
<feature type="transmembrane region" description="Helical" evidence="1">
    <location>
        <begin position="12"/>
        <end position="36"/>
    </location>
</feature>
<accession>A0AA41FZU4</accession>
<proteinExistence type="predicted"/>
<organism evidence="2 3">
    <name type="scientific">Haloarcula salina</name>
    <dbReference type="NCBI Taxonomy" id="1429914"/>
    <lineage>
        <taxon>Archaea</taxon>
        <taxon>Methanobacteriati</taxon>
        <taxon>Methanobacteriota</taxon>
        <taxon>Stenosarchaea group</taxon>
        <taxon>Halobacteria</taxon>
        <taxon>Halobacteriales</taxon>
        <taxon>Haloarculaceae</taxon>
        <taxon>Haloarcula</taxon>
    </lineage>
</organism>
<dbReference type="RefSeq" id="WP_162412999.1">
    <property type="nucleotide sequence ID" value="NZ_JAHQXE010000002.1"/>
</dbReference>
<dbReference type="Proteomes" id="UP001166304">
    <property type="component" value="Unassembled WGS sequence"/>
</dbReference>
<keyword evidence="1" id="KW-0472">Membrane</keyword>
<dbReference type="AlphaFoldDB" id="A0AA41FZU4"/>
<dbReference type="InterPro" id="IPR055685">
    <property type="entry name" value="DUF7261"/>
</dbReference>
<comment type="caution">
    <text evidence="2">The sequence shown here is derived from an EMBL/GenBank/DDBJ whole genome shotgun (WGS) entry which is preliminary data.</text>
</comment>
<keyword evidence="1" id="KW-0812">Transmembrane</keyword>
<dbReference type="EMBL" id="JAHQXE010000002">
    <property type="protein sequence ID" value="MBV0901805.1"/>
    <property type="molecule type" value="Genomic_DNA"/>
</dbReference>
<evidence type="ECO:0000313" key="3">
    <source>
        <dbReference type="Proteomes" id="UP001166304"/>
    </source>
</evidence>
<evidence type="ECO:0000256" key="1">
    <source>
        <dbReference type="SAM" id="Phobius"/>
    </source>
</evidence>